<feature type="region of interest" description="Disordered" evidence="1">
    <location>
        <begin position="356"/>
        <end position="387"/>
    </location>
</feature>
<dbReference type="EMBL" id="JAPQKR010000016">
    <property type="protein sequence ID" value="KAJ5191096.1"/>
    <property type="molecule type" value="Genomic_DNA"/>
</dbReference>
<reference evidence="2" key="2">
    <citation type="journal article" date="2023" name="IMA Fungus">
        <title>Comparative genomic study of the Penicillium genus elucidates a diverse pangenome and 15 lateral gene transfer events.</title>
        <authorList>
            <person name="Petersen C."/>
            <person name="Sorensen T."/>
            <person name="Nielsen M.R."/>
            <person name="Sondergaard T.E."/>
            <person name="Sorensen J.L."/>
            <person name="Fitzpatrick D.A."/>
            <person name="Frisvad J.C."/>
            <person name="Nielsen K.L."/>
        </authorList>
    </citation>
    <scope>NUCLEOTIDE SEQUENCE</scope>
    <source>
        <strain evidence="2">IBT 15544</strain>
    </source>
</reference>
<organism evidence="2 3">
    <name type="scientific">Penicillium cinerascens</name>
    <dbReference type="NCBI Taxonomy" id="70096"/>
    <lineage>
        <taxon>Eukaryota</taxon>
        <taxon>Fungi</taxon>
        <taxon>Dikarya</taxon>
        <taxon>Ascomycota</taxon>
        <taxon>Pezizomycotina</taxon>
        <taxon>Eurotiomycetes</taxon>
        <taxon>Eurotiomycetidae</taxon>
        <taxon>Eurotiales</taxon>
        <taxon>Aspergillaceae</taxon>
        <taxon>Penicillium</taxon>
    </lineage>
</organism>
<feature type="region of interest" description="Disordered" evidence="1">
    <location>
        <begin position="406"/>
        <end position="490"/>
    </location>
</feature>
<dbReference type="Proteomes" id="UP001150904">
    <property type="component" value="Unassembled WGS sequence"/>
</dbReference>
<dbReference type="AlphaFoldDB" id="A0A9W9M625"/>
<feature type="region of interest" description="Disordered" evidence="1">
    <location>
        <begin position="1"/>
        <end position="68"/>
    </location>
</feature>
<feature type="compositionally biased region" description="Low complexity" evidence="1">
    <location>
        <begin position="372"/>
        <end position="386"/>
    </location>
</feature>
<accession>A0A9W9M625</accession>
<comment type="caution">
    <text evidence="2">The sequence shown here is derived from an EMBL/GenBank/DDBJ whole genome shotgun (WGS) entry which is preliminary data.</text>
</comment>
<protein>
    <submittedName>
        <fullName evidence="2">Uncharacterized protein</fullName>
    </submittedName>
</protein>
<evidence type="ECO:0000313" key="3">
    <source>
        <dbReference type="Proteomes" id="UP001150904"/>
    </source>
</evidence>
<dbReference type="GeneID" id="83184438"/>
<dbReference type="OrthoDB" id="4368839at2759"/>
<gene>
    <name evidence="2" type="ORF">N7498_010081</name>
</gene>
<evidence type="ECO:0000313" key="2">
    <source>
        <dbReference type="EMBL" id="KAJ5191096.1"/>
    </source>
</evidence>
<dbReference type="RefSeq" id="XP_058304036.1">
    <property type="nucleotide sequence ID" value="XM_058457137.1"/>
</dbReference>
<evidence type="ECO:0000256" key="1">
    <source>
        <dbReference type="SAM" id="MobiDB-lite"/>
    </source>
</evidence>
<feature type="region of interest" description="Disordered" evidence="1">
    <location>
        <begin position="80"/>
        <end position="103"/>
    </location>
</feature>
<keyword evidence="3" id="KW-1185">Reference proteome</keyword>
<feature type="compositionally biased region" description="Low complexity" evidence="1">
    <location>
        <begin position="416"/>
        <end position="429"/>
    </location>
</feature>
<proteinExistence type="predicted"/>
<name>A0A9W9M625_9EURO</name>
<reference evidence="2" key="1">
    <citation type="submission" date="2022-12" db="EMBL/GenBank/DDBJ databases">
        <authorList>
            <person name="Petersen C."/>
        </authorList>
    </citation>
    <scope>NUCLEOTIDE SEQUENCE</scope>
    <source>
        <strain evidence="2">IBT 15544</strain>
    </source>
</reference>
<sequence>MSDHRPPQPLPNQPVTRYGDYLNASRAAPSPPGPGLAHGNVQSDSQANGAPYVGPQTGPPTRQQFGYPSGLHALLQPTDALGLGDHVDPNPGPRLGVSNQLTSQLRLPTQGSRLPEISRITFPSIIPKLGTDLLMNVWVRKVHGILRRLGLDNVIGSNIPRPSRQDTTYTKWKYWSFTVGRWLLGQVDTGVIGNLRAFDLVTEESFTKEPPFYADDTFSRIQSSELFQEMGYASNDLHSIRREDFPTAASYVIAWMQAVQIARDLSLSVSPFIALMKFNAIRDEVPESRHLLNGILWGGKAAHQITHNEFLMCCVRLLAMCHRAEREARMGAQKQPSEGQTVNGLTTENLEAANLAAENPTVESPVVDKPMAGNSAAANSAADQAQPGTLSAAPIVDELTSKNAEGQGVQMNQPHAPVDTTDDVATPATNKPLDKASEAVPRMVPLHKSGFQKGLREQEAVASSSRAHKRKLSSTSIGEKLGSVGPQLPV</sequence>